<evidence type="ECO:0000313" key="2">
    <source>
        <dbReference type="EMBL" id="OHY90547.1"/>
    </source>
</evidence>
<keyword evidence="1" id="KW-0472">Membrane</keyword>
<protein>
    <submittedName>
        <fullName evidence="2">Uncharacterized protein</fullName>
    </submittedName>
</protein>
<gene>
    <name evidence="2" type="ORF">BI375_23015</name>
</gene>
<dbReference type="EMBL" id="MKFT01000030">
    <property type="protein sequence ID" value="OHY90547.1"/>
    <property type="molecule type" value="Genomic_DNA"/>
</dbReference>
<organism evidence="2 3">
    <name type="scientific">Vibrio rotiferianus</name>
    <dbReference type="NCBI Taxonomy" id="190895"/>
    <lineage>
        <taxon>Bacteria</taxon>
        <taxon>Pseudomonadati</taxon>
        <taxon>Pseudomonadota</taxon>
        <taxon>Gammaproteobacteria</taxon>
        <taxon>Vibrionales</taxon>
        <taxon>Vibrionaceae</taxon>
        <taxon>Vibrio</taxon>
    </lineage>
</organism>
<reference evidence="2 3" key="1">
    <citation type="submission" date="2016-09" db="EMBL/GenBank/DDBJ databases">
        <title>Isolation, identification and antibiotic sensitivity analysis of bacterial pathogen from juvenile Hippocampus erectus with tail-rotted disease.</title>
        <authorList>
            <person name="Yang Q."/>
        </authorList>
    </citation>
    <scope>NUCLEOTIDE SEQUENCE [LARGE SCALE GENOMIC DNA]</scope>
    <source>
        <strain evidence="2 3">HM-10</strain>
    </source>
</reference>
<keyword evidence="1" id="KW-0812">Transmembrane</keyword>
<evidence type="ECO:0000313" key="3">
    <source>
        <dbReference type="Proteomes" id="UP000180133"/>
    </source>
</evidence>
<accession>A0ABX3D708</accession>
<dbReference type="Proteomes" id="UP000180133">
    <property type="component" value="Unassembled WGS sequence"/>
</dbReference>
<sequence length="169" mass="19234">MISRDDMKNASYVFCCSLFVLCSLTFISIVAANPPVIYTYKSGVFVLVLSSIIIMATVLEMKLRKIRGNNAKQAVISLFPTILLIVFSLPSFVWLEYHFSDFDMKTVVNVENKEIRYYRNSVSCYELSLKNGFIDGDLCSSPSMYVNSPIHTSIDIRYKVSLFGYLIKN</sequence>
<keyword evidence="1" id="KW-1133">Transmembrane helix</keyword>
<dbReference type="RefSeq" id="WP_071236565.1">
    <property type="nucleotide sequence ID" value="NZ_KV861343.1"/>
</dbReference>
<feature type="transmembrane region" description="Helical" evidence="1">
    <location>
        <begin position="44"/>
        <end position="63"/>
    </location>
</feature>
<proteinExistence type="predicted"/>
<feature type="transmembrane region" description="Helical" evidence="1">
    <location>
        <begin position="12"/>
        <end position="32"/>
    </location>
</feature>
<feature type="transmembrane region" description="Helical" evidence="1">
    <location>
        <begin position="75"/>
        <end position="95"/>
    </location>
</feature>
<keyword evidence="3" id="KW-1185">Reference proteome</keyword>
<evidence type="ECO:0000256" key="1">
    <source>
        <dbReference type="SAM" id="Phobius"/>
    </source>
</evidence>
<name>A0ABX3D708_9VIBR</name>
<comment type="caution">
    <text evidence="2">The sequence shown here is derived from an EMBL/GenBank/DDBJ whole genome shotgun (WGS) entry which is preliminary data.</text>
</comment>